<comment type="caution">
    <text evidence="7">The sequence shown here is derived from an EMBL/GenBank/DDBJ whole genome shotgun (WGS) entry which is preliminary data.</text>
</comment>
<evidence type="ECO:0000256" key="5">
    <source>
        <dbReference type="SAM" id="Phobius"/>
    </source>
</evidence>
<dbReference type="InterPro" id="IPR004635">
    <property type="entry name" value="Pept_S49_SppA"/>
</dbReference>
<keyword evidence="4" id="KW-0720">Serine protease</keyword>
<dbReference type="Gene3D" id="3.90.226.10">
    <property type="entry name" value="2-enoyl-CoA Hydratase, Chain A, domain 1"/>
    <property type="match status" value="1"/>
</dbReference>
<evidence type="ECO:0000256" key="3">
    <source>
        <dbReference type="ARBA" id="ARBA00022801"/>
    </source>
</evidence>
<dbReference type="EMBL" id="MHOT01000022">
    <property type="protein sequence ID" value="OGZ68454.1"/>
    <property type="molecule type" value="Genomic_DNA"/>
</dbReference>
<protein>
    <recommendedName>
        <fullName evidence="6">Peptidase S49 domain-containing protein</fullName>
    </recommendedName>
</protein>
<evidence type="ECO:0000256" key="1">
    <source>
        <dbReference type="ARBA" id="ARBA00008683"/>
    </source>
</evidence>
<dbReference type="InterPro" id="IPR047272">
    <property type="entry name" value="S49_SppA_C"/>
</dbReference>
<dbReference type="GO" id="GO:0006508">
    <property type="term" value="P:proteolysis"/>
    <property type="evidence" value="ECO:0007669"/>
    <property type="project" value="UniProtKB-KW"/>
</dbReference>
<keyword evidence="5" id="KW-1133">Transmembrane helix</keyword>
<keyword evidence="3" id="KW-0378">Hydrolase</keyword>
<organism evidence="7 8">
    <name type="scientific">Candidatus Staskawiczbacteria bacterium RIFCSPHIGHO2_02_FULL_42_22</name>
    <dbReference type="NCBI Taxonomy" id="1802207"/>
    <lineage>
        <taxon>Bacteria</taxon>
        <taxon>Candidatus Staskawicziibacteriota</taxon>
    </lineage>
</organism>
<dbReference type="AlphaFoldDB" id="A0A1G2I0X2"/>
<feature type="transmembrane region" description="Helical" evidence="5">
    <location>
        <begin position="7"/>
        <end position="26"/>
    </location>
</feature>
<keyword evidence="5" id="KW-0472">Membrane</keyword>
<dbReference type="GO" id="GO:0008236">
    <property type="term" value="F:serine-type peptidase activity"/>
    <property type="evidence" value="ECO:0007669"/>
    <property type="project" value="UniProtKB-KW"/>
</dbReference>
<keyword evidence="5" id="KW-0812">Transmembrane</keyword>
<evidence type="ECO:0000256" key="4">
    <source>
        <dbReference type="ARBA" id="ARBA00022825"/>
    </source>
</evidence>
<dbReference type="STRING" id="1802207.A3D44_00735"/>
<dbReference type="Gene3D" id="6.20.330.10">
    <property type="match status" value="1"/>
</dbReference>
<dbReference type="Pfam" id="PF01343">
    <property type="entry name" value="Peptidase_S49"/>
    <property type="match status" value="1"/>
</dbReference>
<proteinExistence type="inferred from homology"/>
<dbReference type="InterPro" id="IPR029045">
    <property type="entry name" value="ClpP/crotonase-like_dom_sf"/>
</dbReference>
<evidence type="ECO:0000259" key="6">
    <source>
        <dbReference type="Pfam" id="PF01343"/>
    </source>
</evidence>
<evidence type="ECO:0000256" key="2">
    <source>
        <dbReference type="ARBA" id="ARBA00022670"/>
    </source>
</evidence>
<dbReference type="PANTHER" id="PTHR33209:SF1">
    <property type="entry name" value="PEPTIDASE S49 DOMAIN-CONTAINING PROTEIN"/>
    <property type="match status" value="1"/>
</dbReference>
<dbReference type="CDD" id="cd07023">
    <property type="entry name" value="S49_Sppa_N_C"/>
    <property type="match status" value="1"/>
</dbReference>
<evidence type="ECO:0000313" key="8">
    <source>
        <dbReference type="Proteomes" id="UP000178820"/>
    </source>
</evidence>
<dbReference type="InterPro" id="IPR002142">
    <property type="entry name" value="Peptidase_S49"/>
</dbReference>
<evidence type="ECO:0000313" key="7">
    <source>
        <dbReference type="EMBL" id="OGZ68454.1"/>
    </source>
</evidence>
<dbReference type="PANTHER" id="PTHR33209">
    <property type="entry name" value="PROTEASE 4"/>
    <property type="match status" value="1"/>
</dbReference>
<feature type="domain" description="Peptidase S49" evidence="6">
    <location>
        <begin position="120"/>
        <end position="263"/>
    </location>
</feature>
<accession>A0A1G2I0X2</accession>
<dbReference type="SUPFAM" id="SSF52096">
    <property type="entry name" value="ClpP/crotonase"/>
    <property type="match status" value="1"/>
</dbReference>
<name>A0A1G2I0X2_9BACT</name>
<comment type="similarity">
    <text evidence="1">Belongs to the peptidase S49 family.</text>
</comment>
<dbReference type="NCBIfam" id="TIGR00706">
    <property type="entry name" value="SppA_dom"/>
    <property type="match status" value="1"/>
</dbReference>
<reference evidence="7 8" key="1">
    <citation type="journal article" date="2016" name="Nat. Commun.">
        <title>Thousands of microbial genomes shed light on interconnected biogeochemical processes in an aquifer system.</title>
        <authorList>
            <person name="Anantharaman K."/>
            <person name="Brown C.T."/>
            <person name="Hug L.A."/>
            <person name="Sharon I."/>
            <person name="Castelle C.J."/>
            <person name="Probst A.J."/>
            <person name="Thomas B.C."/>
            <person name="Singh A."/>
            <person name="Wilkins M.J."/>
            <person name="Karaoz U."/>
            <person name="Brodie E.L."/>
            <person name="Williams K.H."/>
            <person name="Hubbard S.S."/>
            <person name="Banfield J.F."/>
        </authorList>
    </citation>
    <scope>NUCLEOTIDE SEQUENCE [LARGE SCALE GENOMIC DNA]</scope>
</reference>
<sequence>MNEKIKKILKIAVIVFVILTALAYWGEKALNFAAEDDSFAEICYPDENVAVISIEGEIVSYIKNPDSEEAMSDDLVSAGYIVSQLNNARDDENIKAVILEIDSYGGSPVGSEEIMNAVKRLNKPSIALIREGGVSGAYLIASVANRVFASEISDIGSIGVTASYLDYSQQDKKDGITYNQLSSGKFKDTGDPDKSLTAEEKELIMRDIKISHEFFVKKVAENRKLDIEKVKKLADGSTMLGMAAKENGLIDEIGGTGEVKTWITGKLGIEPTFCYY</sequence>
<dbReference type="Proteomes" id="UP000178820">
    <property type="component" value="Unassembled WGS sequence"/>
</dbReference>
<keyword evidence="2" id="KW-0645">Protease</keyword>
<gene>
    <name evidence="7" type="ORF">A3D44_00735</name>
</gene>